<keyword evidence="2" id="KW-1185">Reference proteome</keyword>
<proteinExistence type="predicted"/>
<dbReference type="EMBL" id="AEAI01000174">
    <property type="protein sequence ID" value="EGH41586.1"/>
    <property type="molecule type" value="Genomic_DNA"/>
</dbReference>
<evidence type="ECO:0000313" key="1">
    <source>
        <dbReference type="EMBL" id="EGH41586.1"/>
    </source>
</evidence>
<evidence type="ECO:0000313" key="2">
    <source>
        <dbReference type="Proteomes" id="UP000004986"/>
    </source>
</evidence>
<protein>
    <submittedName>
        <fullName evidence="1">Uncharacterized protein</fullName>
    </submittedName>
</protein>
<name>F3G3D6_PSESJ</name>
<dbReference type="Proteomes" id="UP000004986">
    <property type="component" value="Unassembled WGS sequence"/>
</dbReference>
<dbReference type="HOGENOM" id="CLU_3073569_0_0_6"/>
<gene>
    <name evidence="1" type="ORF">PSYPI_03812</name>
</gene>
<dbReference type="AlphaFoldDB" id="F3G3D6"/>
<comment type="caution">
    <text evidence="1">The sequence shown here is derived from an EMBL/GenBank/DDBJ whole genome shotgun (WGS) entry which is preliminary data.</text>
</comment>
<organism evidence="1 2">
    <name type="scientific">Pseudomonas syringae pv. pisi str. 1704B</name>
    <dbReference type="NCBI Taxonomy" id="629263"/>
    <lineage>
        <taxon>Bacteria</taxon>
        <taxon>Pseudomonadati</taxon>
        <taxon>Pseudomonadota</taxon>
        <taxon>Gammaproteobacteria</taxon>
        <taxon>Pseudomonadales</taxon>
        <taxon>Pseudomonadaceae</taxon>
        <taxon>Pseudomonas</taxon>
        <taxon>Pseudomonas syringae</taxon>
    </lineage>
</organism>
<sequence length="53" mass="6082">MAAQTQHQVQLRRTDFQQQMGIPGQTRNQAFIVLTDVEDDWGGQILYTDNFAV</sequence>
<feature type="non-terminal residue" evidence="1">
    <location>
        <position position="53"/>
    </location>
</feature>
<reference evidence="1 2" key="1">
    <citation type="journal article" date="2011" name="PLoS Pathog.">
        <title>Dynamic evolution of pathogenicity revealed by sequencing and comparative genomics of 19 Pseudomonas syringae isolates.</title>
        <authorList>
            <person name="Baltrus D.A."/>
            <person name="Nishimura M.T."/>
            <person name="Romanchuk A."/>
            <person name="Chang J.H."/>
            <person name="Mukhtar M.S."/>
            <person name="Cherkis K."/>
            <person name="Roach J."/>
            <person name="Grant S.R."/>
            <person name="Jones C.D."/>
            <person name="Dangl J.L."/>
        </authorList>
    </citation>
    <scope>NUCLEOTIDE SEQUENCE [LARGE SCALE GENOMIC DNA]</scope>
    <source>
        <strain evidence="1 2">1704B</strain>
    </source>
</reference>
<accession>F3G3D6</accession>